<dbReference type="RefSeq" id="WP_330928891.1">
    <property type="nucleotide sequence ID" value="NZ_CP119075.1"/>
</dbReference>
<dbReference type="GO" id="GO:0016920">
    <property type="term" value="F:pyroglutamyl-peptidase activity"/>
    <property type="evidence" value="ECO:0007669"/>
    <property type="project" value="UniProtKB-EC"/>
</dbReference>
<keyword evidence="5" id="KW-0963">Cytoplasm</keyword>
<dbReference type="PANTHER" id="PTHR23402">
    <property type="entry name" value="PROTEASE FAMILY C15 PYROGLUTAMYL-PEPTIDASE I-RELATED"/>
    <property type="match status" value="1"/>
</dbReference>
<proteinExistence type="inferred from homology"/>
<evidence type="ECO:0000256" key="9">
    <source>
        <dbReference type="PROSITE-ProRule" id="PRU10077"/>
    </source>
</evidence>
<reference evidence="10" key="1">
    <citation type="submission" date="2023-03" db="EMBL/GenBank/DDBJ databases">
        <title>Lomoglobus Profundus gen. nov., sp. nov., a novel member of the phylum Verrucomicrobia, isolated from deep-marine sediment of South China Sea.</title>
        <authorList>
            <person name="Ahmad T."/>
            <person name="Ishaq S.E."/>
            <person name="Wang F."/>
        </authorList>
    </citation>
    <scope>NUCLEOTIDE SEQUENCE</scope>
    <source>
        <strain evidence="10">LMO-M01</strain>
    </source>
</reference>
<dbReference type="SUPFAM" id="SSF53182">
    <property type="entry name" value="Pyrrolidone carboxyl peptidase (pyroglutamate aminopeptidase)"/>
    <property type="match status" value="1"/>
</dbReference>
<dbReference type="KEGG" id="slom:PXH66_07690"/>
<dbReference type="EMBL" id="CP119075">
    <property type="protein sequence ID" value="WED66729.1"/>
    <property type="molecule type" value="Genomic_DNA"/>
</dbReference>
<evidence type="ECO:0000256" key="2">
    <source>
        <dbReference type="ARBA" id="ARBA00002280"/>
    </source>
</evidence>
<evidence type="ECO:0000256" key="5">
    <source>
        <dbReference type="ARBA" id="ARBA00022490"/>
    </source>
</evidence>
<organism evidence="10 11">
    <name type="scientific">Synoicihabitans lomoniglobus</name>
    <dbReference type="NCBI Taxonomy" id="2909285"/>
    <lineage>
        <taxon>Bacteria</taxon>
        <taxon>Pseudomonadati</taxon>
        <taxon>Verrucomicrobiota</taxon>
        <taxon>Opitutia</taxon>
        <taxon>Opitutales</taxon>
        <taxon>Opitutaceae</taxon>
        <taxon>Synoicihabitans</taxon>
    </lineage>
</organism>
<dbReference type="PIRSF" id="PIRSF015592">
    <property type="entry name" value="Prld-crbxl_pptds"/>
    <property type="match status" value="1"/>
</dbReference>
<keyword evidence="7 10" id="KW-0378">Hydrolase</keyword>
<dbReference type="GO" id="GO:0006508">
    <property type="term" value="P:proteolysis"/>
    <property type="evidence" value="ECO:0007669"/>
    <property type="project" value="UniProtKB-KW"/>
</dbReference>
<dbReference type="EC" id="3.4.19.3" evidence="9"/>
<dbReference type="FunFam" id="3.40.630.20:FF:000001">
    <property type="entry name" value="Pyrrolidone-carboxylate peptidase"/>
    <property type="match status" value="1"/>
</dbReference>
<dbReference type="AlphaFoldDB" id="A0AAF0CRG9"/>
<comment type="catalytic activity">
    <reaction evidence="1 9">
        <text>Release of an N-terminal pyroglutamyl group from a polypeptide, the second amino acid generally not being Pro.</text>
        <dbReference type="EC" id="3.4.19.3"/>
    </reaction>
</comment>
<dbReference type="NCBIfam" id="TIGR00504">
    <property type="entry name" value="pyro_pdase"/>
    <property type="match status" value="1"/>
</dbReference>
<feature type="active site" evidence="9">
    <location>
        <position position="144"/>
    </location>
</feature>
<comment type="function">
    <text evidence="2">Removes 5-oxoproline from various penultimate amino acid residues except L-proline.</text>
</comment>
<evidence type="ECO:0000256" key="4">
    <source>
        <dbReference type="ARBA" id="ARBA00006641"/>
    </source>
</evidence>
<sequence>MKRSVLVTGFEPFGGAKTNPSADLVAALQGQTIRGRVIASATLPVEFGTSRRMLARALREVQPELVICFGLAGNRTAFSLERIAVNIDDARIPDNAGQQPVDTPILQRGPAAYWSTLPVKAMAKALRDADIPAEVSQTAGTYVCNHVFYGLMSLLRRRPGVRGGFIHVPLPRAAFDLPRMIRAAEIVIDTALRTKRDLRVPGGAVS</sequence>
<evidence type="ECO:0000313" key="11">
    <source>
        <dbReference type="Proteomes" id="UP001218638"/>
    </source>
</evidence>
<dbReference type="NCBIfam" id="NF009676">
    <property type="entry name" value="PRK13197.1"/>
    <property type="match status" value="1"/>
</dbReference>
<dbReference type="CDD" id="cd00501">
    <property type="entry name" value="Peptidase_C15"/>
    <property type="match status" value="1"/>
</dbReference>
<keyword evidence="6" id="KW-0645">Protease</keyword>
<comment type="similarity">
    <text evidence="4">Belongs to the peptidase C15 family.</text>
</comment>
<dbReference type="Proteomes" id="UP001218638">
    <property type="component" value="Chromosome"/>
</dbReference>
<dbReference type="InterPro" id="IPR000816">
    <property type="entry name" value="Peptidase_C15"/>
</dbReference>
<dbReference type="GO" id="GO:0005829">
    <property type="term" value="C:cytosol"/>
    <property type="evidence" value="ECO:0007669"/>
    <property type="project" value="InterPro"/>
</dbReference>
<evidence type="ECO:0000256" key="3">
    <source>
        <dbReference type="ARBA" id="ARBA00004496"/>
    </source>
</evidence>
<dbReference type="Gene3D" id="3.40.630.20">
    <property type="entry name" value="Peptidase C15, pyroglutamyl peptidase I-like"/>
    <property type="match status" value="1"/>
</dbReference>
<dbReference type="PANTHER" id="PTHR23402:SF1">
    <property type="entry name" value="PYROGLUTAMYL-PEPTIDASE I"/>
    <property type="match status" value="1"/>
</dbReference>
<accession>A0AAF0CRG9</accession>
<name>A0AAF0CRG9_9BACT</name>
<dbReference type="InterPro" id="IPR029762">
    <property type="entry name" value="PGP-I_bact-type"/>
</dbReference>
<evidence type="ECO:0000256" key="8">
    <source>
        <dbReference type="ARBA" id="ARBA00022807"/>
    </source>
</evidence>
<protein>
    <recommendedName>
        <fullName evidence="9">Pyroglutamyl-peptidase I</fullName>
        <ecNumber evidence="9">3.4.19.3</ecNumber>
    </recommendedName>
</protein>
<dbReference type="InterPro" id="IPR033694">
    <property type="entry name" value="PGPEP1_Cys_AS"/>
</dbReference>
<evidence type="ECO:0000313" key="10">
    <source>
        <dbReference type="EMBL" id="WED66729.1"/>
    </source>
</evidence>
<dbReference type="InterPro" id="IPR036440">
    <property type="entry name" value="Peptidase_C15-like_sf"/>
</dbReference>
<dbReference type="PRINTS" id="PR00706">
    <property type="entry name" value="PYROGLUPTASE"/>
</dbReference>
<evidence type="ECO:0000256" key="6">
    <source>
        <dbReference type="ARBA" id="ARBA00022670"/>
    </source>
</evidence>
<keyword evidence="8" id="KW-0788">Thiol protease</keyword>
<evidence type="ECO:0000256" key="7">
    <source>
        <dbReference type="ARBA" id="ARBA00022801"/>
    </source>
</evidence>
<keyword evidence="11" id="KW-1185">Reference proteome</keyword>
<gene>
    <name evidence="10" type="primary">pcp</name>
    <name evidence="10" type="ORF">PXH66_07690</name>
</gene>
<evidence type="ECO:0000256" key="1">
    <source>
        <dbReference type="ARBA" id="ARBA00001770"/>
    </source>
</evidence>
<dbReference type="InterPro" id="IPR016125">
    <property type="entry name" value="Peptidase_C15-like"/>
</dbReference>
<dbReference type="Pfam" id="PF01470">
    <property type="entry name" value="Peptidase_C15"/>
    <property type="match status" value="1"/>
</dbReference>
<dbReference type="PROSITE" id="PS01334">
    <property type="entry name" value="PYRASE_CYS"/>
    <property type="match status" value="1"/>
</dbReference>
<comment type="subcellular location">
    <subcellularLocation>
        <location evidence="3">Cytoplasm</location>
    </subcellularLocation>
</comment>